<feature type="domain" description="RING-type" evidence="6">
    <location>
        <begin position="457"/>
        <end position="499"/>
    </location>
</feature>
<evidence type="ECO:0000256" key="5">
    <source>
        <dbReference type="SAM" id="MobiDB-lite"/>
    </source>
</evidence>
<dbReference type="GO" id="GO:0006511">
    <property type="term" value="P:ubiquitin-dependent protein catabolic process"/>
    <property type="evidence" value="ECO:0007669"/>
    <property type="project" value="TreeGrafter"/>
</dbReference>
<evidence type="ECO:0000313" key="7">
    <source>
        <dbReference type="EMBL" id="CAG8589553.1"/>
    </source>
</evidence>
<evidence type="ECO:0000256" key="2">
    <source>
        <dbReference type="ARBA" id="ARBA00022771"/>
    </source>
</evidence>
<keyword evidence="1" id="KW-0479">Metal-binding</keyword>
<name>A0A9N9G8V4_9GLOM</name>
<evidence type="ECO:0000256" key="4">
    <source>
        <dbReference type="PROSITE-ProRule" id="PRU00175"/>
    </source>
</evidence>
<dbReference type="PANTHER" id="PTHR22765:SF434">
    <property type="entry name" value="GB|AAD18119.1-RELATED"/>
    <property type="match status" value="1"/>
</dbReference>
<sequence>MISDSCGPNKGIPSLNKNGAHIYLIGHALTAFAPLTKFFESEEAKPGSLILDLINYNSDSKNWSKTNSEVKYDKTDDVVGLPCMQGPTAQGISGIVLYLVDACQPRIPNKIVYDFQVIALVKDNLFCSLQQQIINAANITPSIVGILFYGQNGHGDDIPEDFINDEKHHPSSKPAFYVSTSVASYILSSAASLYSTNITGTQIYATMLPSQYGGTTTLEVAFISVLSTLLGAFCISLGIHCGVYRWRRGNTRAEPLVITNETFLEKKVLDSFPVKKFKKSCCSECVKEKPDCIDVNDHNDTEVGCSGGVMIENINVGNQGAEVNNKEENIEKNNDNFRIDKIDADIEKKEIERRDDKGLGENVNKNIGDQSVEKEINLEKVVESISTDEEDTKDISQKTTIDFNNTRPVNSTPPPSEEASIVVTNIRETDERSLMEYQRNSSTSIEQHRIQGPQITCAICLDDFQEDDLLRILPCEHEYHVGCIDEWLSTKSTQCPLCKFNCNLSEASDSQSDKCDNDEASTSIVVLPTLTTDDVEINDENVNNDNIVNNNVIVTIDPPIDTPSIQPSNDNQNTVYESI</sequence>
<dbReference type="GO" id="GO:0008270">
    <property type="term" value="F:zinc ion binding"/>
    <property type="evidence" value="ECO:0007669"/>
    <property type="project" value="UniProtKB-KW"/>
</dbReference>
<keyword evidence="3" id="KW-0862">Zinc</keyword>
<dbReference type="SMART" id="SM00744">
    <property type="entry name" value="RINGv"/>
    <property type="match status" value="1"/>
</dbReference>
<dbReference type="CDD" id="cd16454">
    <property type="entry name" value="RING-H2_PA-TM-RING"/>
    <property type="match status" value="1"/>
</dbReference>
<evidence type="ECO:0000313" key="8">
    <source>
        <dbReference type="Proteomes" id="UP000789342"/>
    </source>
</evidence>
<gene>
    <name evidence="7" type="ORF">AMORRO_LOCUS7282</name>
</gene>
<dbReference type="AlphaFoldDB" id="A0A9N9G8V4"/>
<dbReference type="Gene3D" id="3.30.40.10">
    <property type="entry name" value="Zinc/RING finger domain, C3HC4 (zinc finger)"/>
    <property type="match status" value="1"/>
</dbReference>
<evidence type="ECO:0000259" key="6">
    <source>
        <dbReference type="PROSITE" id="PS50089"/>
    </source>
</evidence>
<dbReference type="InterPro" id="IPR001841">
    <property type="entry name" value="Znf_RING"/>
</dbReference>
<proteinExistence type="predicted"/>
<dbReference type="InterPro" id="IPR051826">
    <property type="entry name" value="E3_ubiquitin-ligase_domain"/>
</dbReference>
<dbReference type="PANTHER" id="PTHR22765">
    <property type="entry name" value="RING FINGER AND PROTEASE ASSOCIATED DOMAIN-CONTAINING"/>
    <property type="match status" value="1"/>
</dbReference>
<dbReference type="Pfam" id="PF13639">
    <property type="entry name" value="zf-RING_2"/>
    <property type="match status" value="1"/>
</dbReference>
<accession>A0A9N9G8V4</accession>
<reference evidence="7" key="1">
    <citation type="submission" date="2021-06" db="EMBL/GenBank/DDBJ databases">
        <authorList>
            <person name="Kallberg Y."/>
            <person name="Tangrot J."/>
            <person name="Rosling A."/>
        </authorList>
    </citation>
    <scope>NUCLEOTIDE SEQUENCE</scope>
    <source>
        <strain evidence="7">CL551</strain>
    </source>
</reference>
<dbReference type="SUPFAM" id="SSF57850">
    <property type="entry name" value="RING/U-box"/>
    <property type="match status" value="1"/>
</dbReference>
<feature type="compositionally biased region" description="Polar residues" evidence="5">
    <location>
        <begin position="563"/>
        <end position="579"/>
    </location>
</feature>
<dbReference type="Proteomes" id="UP000789342">
    <property type="component" value="Unassembled WGS sequence"/>
</dbReference>
<keyword evidence="8" id="KW-1185">Reference proteome</keyword>
<dbReference type="GO" id="GO:0061630">
    <property type="term" value="F:ubiquitin protein ligase activity"/>
    <property type="evidence" value="ECO:0007669"/>
    <property type="project" value="TreeGrafter"/>
</dbReference>
<evidence type="ECO:0000256" key="3">
    <source>
        <dbReference type="ARBA" id="ARBA00022833"/>
    </source>
</evidence>
<feature type="region of interest" description="Disordered" evidence="5">
    <location>
        <begin position="560"/>
        <end position="579"/>
    </location>
</feature>
<dbReference type="OrthoDB" id="8062037at2759"/>
<dbReference type="InterPro" id="IPR011016">
    <property type="entry name" value="Znf_RING-CH"/>
</dbReference>
<dbReference type="PROSITE" id="PS50089">
    <property type="entry name" value="ZF_RING_2"/>
    <property type="match status" value="1"/>
</dbReference>
<dbReference type="SMART" id="SM00184">
    <property type="entry name" value="RING"/>
    <property type="match status" value="1"/>
</dbReference>
<comment type="caution">
    <text evidence="7">The sequence shown here is derived from an EMBL/GenBank/DDBJ whole genome shotgun (WGS) entry which is preliminary data.</text>
</comment>
<dbReference type="EMBL" id="CAJVPV010005366">
    <property type="protein sequence ID" value="CAG8589553.1"/>
    <property type="molecule type" value="Genomic_DNA"/>
</dbReference>
<organism evidence="7 8">
    <name type="scientific">Acaulospora morrowiae</name>
    <dbReference type="NCBI Taxonomy" id="94023"/>
    <lineage>
        <taxon>Eukaryota</taxon>
        <taxon>Fungi</taxon>
        <taxon>Fungi incertae sedis</taxon>
        <taxon>Mucoromycota</taxon>
        <taxon>Glomeromycotina</taxon>
        <taxon>Glomeromycetes</taxon>
        <taxon>Diversisporales</taxon>
        <taxon>Acaulosporaceae</taxon>
        <taxon>Acaulospora</taxon>
    </lineage>
</organism>
<protein>
    <submittedName>
        <fullName evidence="7">2224_t:CDS:1</fullName>
    </submittedName>
</protein>
<keyword evidence="2 4" id="KW-0863">Zinc-finger</keyword>
<evidence type="ECO:0000256" key="1">
    <source>
        <dbReference type="ARBA" id="ARBA00022723"/>
    </source>
</evidence>
<dbReference type="InterPro" id="IPR013083">
    <property type="entry name" value="Znf_RING/FYVE/PHD"/>
</dbReference>